<organism evidence="2 3">
    <name type="scientific">Roseivivax jejudonensis</name>
    <dbReference type="NCBI Taxonomy" id="1529041"/>
    <lineage>
        <taxon>Bacteria</taxon>
        <taxon>Pseudomonadati</taxon>
        <taxon>Pseudomonadota</taxon>
        <taxon>Alphaproteobacteria</taxon>
        <taxon>Rhodobacterales</taxon>
        <taxon>Roseobacteraceae</taxon>
        <taxon>Roseivivax</taxon>
    </lineage>
</organism>
<keyword evidence="3" id="KW-1185">Reference proteome</keyword>
<dbReference type="OrthoDB" id="7868183at2"/>
<name>A0A1X6ZTU0_9RHOB</name>
<dbReference type="RefSeq" id="WP_085792784.1">
    <property type="nucleotide sequence ID" value="NZ_FWFK01000005.1"/>
</dbReference>
<evidence type="ECO:0000313" key="3">
    <source>
        <dbReference type="Proteomes" id="UP000193570"/>
    </source>
</evidence>
<feature type="domain" description="Antitoxin Xre/MbcA/ParS-like toxin-binding" evidence="1">
    <location>
        <begin position="21"/>
        <end position="56"/>
    </location>
</feature>
<evidence type="ECO:0000313" key="2">
    <source>
        <dbReference type="EMBL" id="SLN61455.1"/>
    </source>
</evidence>
<dbReference type="EMBL" id="FWFK01000005">
    <property type="protein sequence ID" value="SLN61455.1"/>
    <property type="molecule type" value="Genomic_DNA"/>
</dbReference>
<dbReference type="Pfam" id="PF09722">
    <property type="entry name" value="Xre_MbcA_ParS_C"/>
    <property type="match status" value="1"/>
</dbReference>
<sequence length="68" mass="7557">MHSNSVESRRKLVELLEAKIGSDRAREFLHTPNPVLGWQKPSEILDTDHLGMMRVTVLVTSMGTPTAA</sequence>
<dbReference type="AlphaFoldDB" id="A0A1X6ZTU0"/>
<dbReference type="InterPro" id="IPR024467">
    <property type="entry name" value="Xre/MbcA/ParS-like_toxin-bd"/>
</dbReference>
<proteinExistence type="predicted"/>
<accession>A0A1X6ZTU0</accession>
<gene>
    <name evidence="2" type="ORF">ROJ8625_03133</name>
</gene>
<reference evidence="2 3" key="1">
    <citation type="submission" date="2017-03" db="EMBL/GenBank/DDBJ databases">
        <authorList>
            <person name="Afonso C.L."/>
            <person name="Miller P.J."/>
            <person name="Scott M.A."/>
            <person name="Spackman E."/>
            <person name="Goraichik I."/>
            <person name="Dimitrov K.M."/>
            <person name="Suarez D.L."/>
            <person name="Swayne D.E."/>
        </authorList>
    </citation>
    <scope>NUCLEOTIDE SEQUENCE [LARGE SCALE GENOMIC DNA]</scope>
    <source>
        <strain evidence="2 3">CECT 8625</strain>
    </source>
</reference>
<evidence type="ECO:0000259" key="1">
    <source>
        <dbReference type="Pfam" id="PF09722"/>
    </source>
</evidence>
<protein>
    <recommendedName>
        <fullName evidence="1">Antitoxin Xre/MbcA/ParS-like toxin-binding domain-containing protein</fullName>
    </recommendedName>
</protein>
<dbReference type="Proteomes" id="UP000193570">
    <property type="component" value="Unassembled WGS sequence"/>
</dbReference>